<dbReference type="OrthoDB" id="4774981at2"/>
<evidence type="ECO:0000313" key="2">
    <source>
        <dbReference type="Proteomes" id="UP000219565"/>
    </source>
</evidence>
<keyword evidence="2" id="KW-1185">Reference proteome</keyword>
<dbReference type="RefSeq" id="WP_097245833.1">
    <property type="nucleotide sequence ID" value="NZ_OBEG01000003.1"/>
</dbReference>
<protein>
    <submittedName>
        <fullName evidence="1">Uncharacterized protein</fullName>
    </submittedName>
</protein>
<organism evidence="1 2">
    <name type="scientific">Nocardia amikacinitolerans</name>
    <dbReference type="NCBI Taxonomy" id="756689"/>
    <lineage>
        <taxon>Bacteria</taxon>
        <taxon>Bacillati</taxon>
        <taxon>Actinomycetota</taxon>
        <taxon>Actinomycetes</taxon>
        <taxon>Mycobacteriales</taxon>
        <taxon>Nocardiaceae</taxon>
        <taxon>Nocardia</taxon>
    </lineage>
</organism>
<dbReference type="Proteomes" id="UP000219565">
    <property type="component" value="Unassembled WGS sequence"/>
</dbReference>
<name>A0A285LGI4_9NOCA</name>
<accession>A0A285LGI4</accession>
<reference evidence="1 2" key="1">
    <citation type="submission" date="2017-09" db="EMBL/GenBank/DDBJ databases">
        <authorList>
            <person name="Ehlers B."/>
            <person name="Leendertz F.H."/>
        </authorList>
    </citation>
    <scope>NUCLEOTIDE SEQUENCE [LARGE SCALE GENOMIC DNA]</scope>
    <source>
        <strain evidence="1 2">DSM 45537</strain>
    </source>
</reference>
<gene>
    <name evidence="1" type="ORF">SAMN04244553_3594</name>
</gene>
<dbReference type="EMBL" id="OBEG01000003">
    <property type="protein sequence ID" value="SNY84079.1"/>
    <property type="molecule type" value="Genomic_DNA"/>
</dbReference>
<dbReference type="AlphaFoldDB" id="A0A285LGI4"/>
<sequence length="78" mass="8605">MARYVFHATHGVEFSEDGTNPWAKFVLDSASSSLVNGVTVRTYRFETSDAKIAARLRKIDDYGITEVKADKPDPDPAA</sequence>
<proteinExistence type="predicted"/>
<evidence type="ECO:0000313" key="1">
    <source>
        <dbReference type="EMBL" id="SNY84079.1"/>
    </source>
</evidence>